<dbReference type="EMBL" id="CAMXCT030006621">
    <property type="protein sequence ID" value="CAL4804428.1"/>
    <property type="molecule type" value="Genomic_DNA"/>
</dbReference>
<comment type="caution">
    <text evidence="2">The sequence shown here is derived from an EMBL/GenBank/DDBJ whole genome shotgun (WGS) entry which is preliminary data.</text>
</comment>
<name>A0A9P1DX67_9DINO</name>
<reference evidence="3 4" key="2">
    <citation type="submission" date="2024-05" db="EMBL/GenBank/DDBJ databases">
        <authorList>
            <person name="Chen Y."/>
            <person name="Shah S."/>
            <person name="Dougan E. K."/>
            <person name="Thang M."/>
            <person name="Chan C."/>
        </authorList>
    </citation>
    <scope>NUCLEOTIDE SEQUENCE [LARGE SCALE GENOMIC DNA]</scope>
</reference>
<dbReference type="EMBL" id="CAMXCT010006621">
    <property type="protein sequence ID" value="CAI4017116.1"/>
    <property type="molecule type" value="Genomic_DNA"/>
</dbReference>
<gene>
    <name evidence="2" type="ORF">C1SCF055_LOCUS41788</name>
</gene>
<protein>
    <submittedName>
        <fullName evidence="2">Uncharacterized protein</fullName>
    </submittedName>
</protein>
<dbReference type="Proteomes" id="UP001152797">
    <property type="component" value="Unassembled WGS sequence"/>
</dbReference>
<organism evidence="2">
    <name type="scientific">Cladocopium goreaui</name>
    <dbReference type="NCBI Taxonomy" id="2562237"/>
    <lineage>
        <taxon>Eukaryota</taxon>
        <taxon>Sar</taxon>
        <taxon>Alveolata</taxon>
        <taxon>Dinophyceae</taxon>
        <taxon>Suessiales</taxon>
        <taxon>Symbiodiniaceae</taxon>
        <taxon>Cladocopium</taxon>
    </lineage>
</organism>
<evidence type="ECO:0000256" key="1">
    <source>
        <dbReference type="SAM" id="MobiDB-lite"/>
    </source>
</evidence>
<proteinExistence type="predicted"/>
<keyword evidence="4" id="KW-1185">Reference proteome</keyword>
<evidence type="ECO:0000313" key="4">
    <source>
        <dbReference type="Proteomes" id="UP001152797"/>
    </source>
</evidence>
<evidence type="ECO:0000313" key="2">
    <source>
        <dbReference type="EMBL" id="CAI4017116.1"/>
    </source>
</evidence>
<reference evidence="2" key="1">
    <citation type="submission" date="2022-10" db="EMBL/GenBank/DDBJ databases">
        <authorList>
            <person name="Chen Y."/>
            <person name="Dougan E. K."/>
            <person name="Chan C."/>
            <person name="Rhodes N."/>
            <person name="Thang M."/>
        </authorList>
    </citation>
    <scope>NUCLEOTIDE SEQUENCE</scope>
</reference>
<dbReference type="AlphaFoldDB" id="A0A9P1DX67"/>
<feature type="region of interest" description="Disordered" evidence="1">
    <location>
        <begin position="1"/>
        <end position="20"/>
    </location>
</feature>
<sequence>MDPWANPAKDPWALERGKGHPMVQGFGKKLVIARKRRGSKVAETLAKGAAKPAAKPATKPATKPAPKAVAQKKWLRLRFHLQADHKKITLKVSSAEELAEAVERFEEDQSSRNRCPGCRNRLWIRNEVQPDSPHQDDCVGKLKCCCKAPVNFIHNTGNWNGYHMCTGALSTSLPPFHST</sequence>
<accession>A0A9P1DX67</accession>
<dbReference type="EMBL" id="CAMXCT020006621">
    <property type="protein sequence ID" value="CAL1170491.1"/>
    <property type="molecule type" value="Genomic_DNA"/>
</dbReference>
<feature type="compositionally biased region" description="Low complexity" evidence="1">
    <location>
        <begin position="46"/>
        <end position="66"/>
    </location>
</feature>
<feature type="region of interest" description="Disordered" evidence="1">
    <location>
        <begin position="42"/>
        <end position="66"/>
    </location>
</feature>
<evidence type="ECO:0000313" key="3">
    <source>
        <dbReference type="EMBL" id="CAL4804428.1"/>
    </source>
</evidence>